<sequence length="69" mass="7823">MFGKKFVYGINSHPHSTQPLVIITFISLRLRYRSSYLPLLTVDRSKLSSDASLCYSHNSALITSPSLRH</sequence>
<proteinExistence type="predicted"/>
<comment type="caution">
    <text evidence="1">The sequence shown here is derived from an EMBL/GenBank/DDBJ whole genome shotgun (WGS) entry which is preliminary data.</text>
</comment>
<reference evidence="1" key="1">
    <citation type="journal article" date="2023" name="bioRxiv">
        <title>Improved chromosome-level genome assembly for marigold (Tagetes erecta).</title>
        <authorList>
            <person name="Jiang F."/>
            <person name="Yuan L."/>
            <person name="Wang S."/>
            <person name="Wang H."/>
            <person name="Xu D."/>
            <person name="Wang A."/>
            <person name="Fan W."/>
        </authorList>
    </citation>
    <scope>NUCLEOTIDE SEQUENCE</scope>
    <source>
        <strain evidence="1">WSJ</strain>
        <tissue evidence="1">Leaf</tissue>
    </source>
</reference>
<dbReference type="EMBL" id="JAUHHV010000004">
    <property type="protein sequence ID" value="KAK1428434.1"/>
    <property type="molecule type" value="Genomic_DNA"/>
</dbReference>
<dbReference type="Proteomes" id="UP001229421">
    <property type="component" value="Unassembled WGS sequence"/>
</dbReference>
<keyword evidence="2" id="KW-1185">Reference proteome</keyword>
<accession>A0AAD8P1A3</accession>
<evidence type="ECO:0000313" key="1">
    <source>
        <dbReference type="EMBL" id="KAK1428434.1"/>
    </source>
</evidence>
<evidence type="ECO:0000313" key="2">
    <source>
        <dbReference type="Proteomes" id="UP001229421"/>
    </source>
</evidence>
<gene>
    <name evidence="1" type="ORF">QVD17_17268</name>
</gene>
<organism evidence="1 2">
    <name type="scientific">Tagetes erecta</name>
    <name type="common">African marigold</name>
    <dbReference type="NCBI Taxonomy" id="13708"/>
    <lineage>
        <taxon>Eukaryota</taxon>
        <taxon>Viridiplantae</taxon>
        <taxon>Streptophyta</taxon>
        <taxon>Embryophyta</taxon>
        <taxon>Tracheophyta</taxon>
        <taxon>Spermatophyta</taxon>
        <taxon>Magnoliopsida</taxon>
        <taxon>eudicotyledons</taxon>
        <taxon>Gunneridae</taxon>
        <taxon>Pentapetalae</taxon>
        <taxon>asterids</taxon>
        <taxon>campanulids</taxon>
        <taxon>Asterales</taxon>
        <taxon>Asteraceae</taxon>
        <taxon>Asteroideae</taxon>
        <taxon>Heliantheae alliance</taxon>
        <taxon>Tageteae</taxon>
        <taxon>Tagetes</taxon>
    </lineage>
</organism>
<protein>
    <submittedName>
        <fullName evidence="1">Uncharacterized protein</fullName>
    </submittedName>
</protein>
<name>A0AAD8P1A3_TARER</name>
<dbReference type="AlphaFoldDB" id="A0AAD8P1A3"/>